<sequence>MRILRVGYRLPPEPGGKERHIERLTREQILNGHQVVVAHRRGEAPPGAELLPPAPCLLGRLASRRSDVVAFAAECARALRRARPVDLVHLHGDHREALALGPAVRRLGVPFVVTVHGALTVRHRRVMPWAFRHVDGFIALGVRPRDDLLAAGIPARRIRTMSSGLDIPHLEGFRGRHPVEPGLVVSVGSLAKVKNHALLIEAFHALRADLPGARLVIAGDGAERARLRRLAGTGSGIEFAGPLSADQIYALVSRAQAFVLASRRLPAVGEGIPTAALEALALGTPVIVSSDASLGPVVADDGAYLTFPSGSTPELVALLRSVLQDEGLRLQMVERGRRAVAALDWPLVTARVEEWYGELMNGRRPRRAGAAS</sequence>
<dbReference type="RefSeq" id="WP_306867980.1">
    <property type="nucleotide sequence ID" value="NZ_JAUSRB010000002.1"/>
</dbReference>
<dbReference type="Gene3D" id="3.40.50.2000">
    <property type="entry name" value="Glycogen Phosphorylase B"/>
    <property type="match status" value="2"/>
</dbReference>
<dbReference type="InterPro" id="IPR001296">
    <property type="entry name" value="Glyco_trans_1"/>
</dbReference>
<evidence type="ECO:0000256" key="2">
    <source>
        <dbReference type="ARBA" id="ARBA00022679"/>
    </source>
</evidence>
<protein>
    <submittedName>
        <fullName evidence="5">Glycosyltransferase involved in cell wall biosynthesis</fullName>
    </submittedName>
</protein>
<evidence type="ECO:0000259" key="4">
    <source>
        <dbReference type="Pfam" id="PF13439"/>
    </source>
</evidence>
<dbReference type="SUPFAM" id="SSF53756">
    <property type="entry name" value="UDP-Glycosyltransferase/glycogen phosphorylase"/>
    <property type="match status" value="1"/>
</dbReference>
<dbReference type="PANTHER" id="PTHR45947:SF3">
    <property type="entry name" value="SULFOQUINOVOSYL TRANSFERASE SQD2"/>
    <property type="match status" value="1"/>
</dbReference>
<name>A0ABT9RDK9_9ACTN</name>
<feature type="domain" description="Glycosyltransferase subfamily 4-like N-terminal" evidence="4">
    <location>
        <begin position="14"/>
        <end position="166"/>
    </location>
</feature>
<keyword evidence="6" id="KW-1185">Reference proteome</keyword>
<proteinExistence type="predicted"/>
<accession>A0ABT9RDK9</accession>
<feature type="domain" description="Glycosyl transferase family 1" evidence="3">
    <location>
        <begin position="176"/>
        <end position="338"/>
    </location>
</feature>
<evidence type="ECO:0000259" key="3">
    <source>
        <dbReference type="Pfam" id="PF00534"/>
    </source>
</evidence>
<reference evidence="5 6" key="1">
    <citation type="submission" date="2023-07" db="EMBL/GenBank/DDBJ databases">
        <title>Sequencing the genomes of 1000 actinobacteria strains.</title>
        <authorList>
            <person name="Klenk H.-P."/>
        </authorList>
    </citation>
    <scope>NUCLEOTIDE SEQUENCE [LARGE SCALE GENOMIC DNA]</scope>
    <source>
        <strain evidence="5 6">DSM 44109</strain>
    </source>
</reference>
<dbReference type="EMBL" id="JAUSRB010000002">
    <property type="protein sequence ID" value="MDP9866839.1"/>
    <property type="molecule type" value="Genomic_DNA"/>
</dbReference>
<evidence type="ECO:0000313" key="5">
    <source>
        <dbReference type="EMBL" id="MDP9866839.1"/>
    </source>
</evidence>
<gene>
    <name evidence="5" type="ORF">J2S55_006105</name>
</gene>
<evidence type="ECO:0000313" key="6">
    <source>
        <dbReference type="Proteomes" id="UP001230426"/>
    </source>
</evidence>
<dbReference type="InterPro" id="IPR050194">
    <property type="entry name" value="Glycosyltransferase_grp1"/>
</dbReference>
<dbReference type="Pfam" id="PF13439">
    <property type="entry name" value="Glyco_transf_4"/>
    <property type="match status" value="1"/>
</dbReference>
<organism evidence="5 6">
    <name type="scientific">Streptosporangium brasiliense</name>
    <dbReference type="NCBI Taxonomy" id="47480"/>
    <lineage>
        <taxon>Bacteria</taxon>
        <taxon>Bacillati</taxon>
        <taxon>Actinomycetota</taxon>
        <taxon>Actinomycetes</taxon>
        <taxon>Streptosporangiales</taxon>
        <taxon>Streptosporangiaceae</taxon>
        <taxon>Streptosporangium</taxon>
    </lineage>
</organism>
<comment type="caution">
    <text evidence="5">The sequence shown here is derived from an EMBL/GenBank/DDBJ whole genome shotgun (WGS) entry which is preliminary data.</text>
</comment>
<dbReference type="PANTHER" id="PTHR45947">
    <property type="entry name" value="SULFOQUINOVOSYL TRANSFERASE SQD2"/>
    <property type="match status" value="1"/>
</dbReference>
<dbReference type="InterPro" id="IPR028098">
    <property type="entry name" value="Glyco_trans_4-like_N"/>
</dbReference>
<keyword evidence="2" id="KW-0808">Transferase</keyword>
<dbReference type="Pfam" id="PF00534">
    <property type="entry name" value="Glycos_transf_1"/>
    <property type="match status" value="1"/>
</dbReference>
<evidence type="ECO:0000256" key="1">
    <source>
        <dbReference type="ARBA" id="ARBA00022676"/>
    </source>
</evidence>
<dbReference type="Proteomes" id="UP001230426">
    <property type="component" value="Unassembled WGS sequence"/>
</dbReference>
<keyword evidence="1" id="KW-0328">Glycosyltransferase</keyword>
<dbReference type="CDD" id="cd03801">
    <property type="entry name" value="GT4_PimA-like"/>
    <property type="match status" value="1"/>
</dbReference>